<comment type="similarity">
    <text evidence="8">Belongs to the peptidase C12 family.</text>
</comment>
<dbReference type="PROSITE" id="PS00383">
    <property type="entry name" value="TYR_PHOSPHATASE_1"/>
    <property type="match status" value="1"/>
</dbReference>
<gene>
    <name evidence="12" type="primary">PTPMT1</name>
    <name evidence="12" type="ORF">GZH46_01260</name>
</gene>
<evidence type="ECO:0000256" key="4">
    <source>
        <dbReference type="ARBA" id="ARBA00022786"/>
    </source>
</evidence>
<evidence type="ECO:0000256" key="8">
    <source>
        <dbReference type="PROSITE-ProRule" id="PRU01393"/>
    </source>
</evidence>
<feature type="site" description="Transition state stabilizer" evidence="8">
    <location>
        <position position="235"/>
    </location>
</feature>
<feature type="domain" description="Tyrosine-protein phosphatase" evidence="9">
    <location>
        <begin position="28"/>
        <end position="183"/>
    </location>
</feature>
<name>A0ABQ7S9Z4_9ACAR</name>
<dbReference type="EC" id="3.4.19.12" evidence="2 8"/>
<evidence type="ECO:0000259" key="9">
    <source>
        <dbReference type="PROSITE" id="PS50054"/>
    </source>
</evidence>
<proteinExistence type="inferred from homology"/>
<keyword evidence="7" id="KW-0904">Protein phosphatase</keyword>
<evidence type="ECO:0000259" key="11">
    <source>
        <dbReference type="PROSITE" id="PS52048"/>
    </source>
</evidence>
<dbReference type="Gene3D" id="3.90.190.10">
    <property type="entry name" value="Protein tyrosine phosphatase superfamily"/>
    <property type="match status" value="1"/>
</dbReference>
<dbReference type="PANTHER" id="PTHR46712">
    <property type="entry name" value="PHOSPHATIDYLGLYCEROPHOSPHATASE AND PROTEIN-TYROSINE PHOSPHATASE 1"/>
    <property type="match status" value="1"/>
</dbReference>
<dbReference type="InterPro" id="IPR029021">
    <property type="entry name" value="Prot-tyrosine_phosphatase-like"/>
</dbReference>
<keyword evidence="3 8" id="KW-0645">Protease</keyword>
<dbReference type="Pfam" id="PF01088">
    <property type="entry name" value="Peptidase_C12"/>
    <property type="match status" value="1"/>
</dbReference>
<evidence type="ECO:0000256" key="3">
    <source>
        <dbReference type="ARBA" id="ARBA00022670"/>
    </source>
</evidence>
<evidence type="ECO:0000256" key="7">
    <source>
        <dbReference type="ARBA" id="ARBA00022912"/>
    </source>
</evidence>
<keyword evidence="4 8" id="KW-0833">Ubl conjugation pathway</keyword>
<feature type="active site" description="Nucleophile" evidence="8">
    <location>
        <position position="241"/>
    </location>
</feature>
<feature type="active site" description="Proton donor" evidence="8">
    <location>
        <position position="315"/>
    </location>
</feature>
<dbReference type="InterPro" id="IPR000387">
    <property type="entry name" value="Tyr_Pase_dom"/>
</dbReference>
<dbReference type="Gene3D" id="3.40.532.10">
    <property type="entry name" value="Peptidase C12, ubiquitin carboxyl-terminal hydrolase"/>
    <property type="match status" value="1"/>
</dbReference>
<evidence type="ECO:0000256" key="1">
    <source>
        <dbReference type="ARBA" id="ARBA00000707"/>
    </source>
</evidence>
<evidence type="ECO:0000256" key="5">
    <source>
        <dbReference type="ARBA" id="ARBA00022801"/>
    </source>
</evidence>
<evidence type="ECO:0000313" key="13">
    <source>
        <dbReference type="Proteomes" id="UP000825002"/>
    </source>
</evidence>
<dbReference type="InterPro" id="IPR036959">
    <property type="entry name" value="Peptidase_C12_UCH_sf"/>
</dbReference>
<dbReference type="InterPro" id="IPR042165">
    <property type="entry name" value="PTPMT1"/>
</dbReference>
<evidence type="ECO:0000256" key="2">
    <source>
        <dbReference type="ARBA" id="ARBA00012759"/>
    </source>
</evidence>
<evidence type="ECO:0000313" key="12">
    <source>
        <dbReference type="EMBL" id="KAG9510211.1"/>
    </source>
</evidence>
<dbReference type="InterPro" id="IPR001578">
    <property type="entry name" value="Peptidase_C12_UCH"/>
</dbReference>
<dbReference type="SUPFAM" id="SSF54001">
    <property type="entry name" value="Cysteine proteinases"/>
    <property type="match status" value="1"/>
</dbReference>
<dbReference type="PROSITE" id="PS52048">
    <property type="entry name" value="UCH_DOMAIN"/>
    <property type="match status" value="1"/>
</dbReference>
<dbReference type="PRINTS" id="PR00707">
    <property type="entry name" value="UBCTHYDRLASE"/>
</dbReference>
<dbReference type="InterPro" id="IPR000340">
    <property type="entry name" value="Dual-sp_phosphatase_cat-dom"/>
</dbReference>
<dbReference type="PROSITE" id="PS50054">
    <property type="entry name" value="TYR_PHOSPHATASE_DUAL"/>
    <property type="match status" value="1"/>
</dbReference>
<feature type="domain" description="UCH catalytic" evidence="11">
    <location>
        <begin position="153"/>
        <end position="373"/>
    </location>
</feature>
<dbReference type="SMART" id="SM00195">
    <property type="entry name" value="DSPc"/>
    <property type="match status" value="1"/>
</dbReference>
<dbReference type="PROSITE" id="PS50056">
    <property type="entry name" value="TYR_PHOSPHATASE_2"/>
    <property type="match status" value="1"/>
</dbReference>
<comment type="caution">
    <text evidence="12">The sequence shown here is derived from an EMBL/GenBank/DDBJ whole genome shotgun (WGS) entry which is preliminary data.</text>
</comment>
<feature type="domain" description="Tyrosine specific protein phosphatases" evidence="10">
    <location>
        <begin position="106"/>
        <end position="161"/>
    </location>
</feature>
<sequence>MLHSFYRIGFLPSLAYNVILNKLNIREWYSRIDDKIILGALPWKSLRDELVEGKNIRGVVSMNENFELLLLKPWVMSGDDWAQCGVKFLQLPTQDIFETPSQDMLKQGVDFIMSFVPKHNELVYVHCKAGRTRSATLVACYLIKRNNWTPEQAFDLMKSKRFQPDCLDRVMSMARHDGVGVKPHLKCVDVLGFDDELLQMVEGKVEGLLLLYPLGSAPDGEVDQEAKKRLYFMRQTIRNACATMAIVHLLANRCSDSDYEPDSSILRFIKESNQLEPEKKANKFESCQSIATAHEKASVEGQTEAPPASDSTEYHFISIIHDCKNIYEMDGRKHGPINHGPTRPETFLKDGVRVCQSFVTSDNPNFSVLAFVRV</sequence>
<dbReference type="InterPro" id="IPR016130">
    <property type="entry name" value="Tyr_Pase_AS"/>
</dbReference>
<feature type="site" description="Important for enzyme activity" evidence="8">
    <location>
        <position position="330"/>
    </location>
</feature>
<dbReference type="Proteomes" id="UP000825002">
    <property type="component" value="Unassembled WGS sequence"/>
</dbReference>
<reference evidence="12 13" key="1">
    <citation type="submission" date="2020-10" db="EMBL/GenBank/DDBJ databases">
        <authorList>
            <person name="Klimov P.B."/>
            <person name="Dyachkov S.M."/>
            <person name="Chetverikov P.E."/>
        </authorList>
    </citation>
    <scope>NUCLEOTIDE SEQUENCE [LARGE SCALE GENOMIC DNA]</scope>
    <source>
        <strain evidence="12">BMOC 18-1129-001#AD2665</strain>
        <tissue evidence="12">Entire mites</tissue>
    </source>
</reference>
<accession>A0ABQ7S9Z4</accession>
<dbReference type="SUPFAM" id="SSF52799">
    <property type="entry name" value="(Phosphotyrosine protein) phosphatases II"/>
    <property type="match status" value="1"/>
</dbReference>
<dbReference type="EMBL" id="JAIFTH010000203">
    <property type="protein sequence ID" value="KAG9510211.1"/>
    <property type="molecule type" value="Genomic_DNA"/>
</dbReference>
<keyword evidence="13" id="KW-1185">Reference proteome</keyword>
<evidence type="ECO:0000259" key="10">
    <source>
        <dbReference type="PROSITE" id="PS50056"/>
    </source>
</evidence>
<dbReference type="PANTHER" id="PTHR46712:SF1">
    <property type="entry name" value="PHOSPHATIDYLGLYCEROPHOSPHATASE AND PROTEIN-TYROSINE PHOSPHATASE 1"/>
    <property type="match status" value="1"/>
</dbReference>
<dbReference type="Pfam" id="PF00782">
    <property type="entry name" value="DSPc"/>
    <property type="match status" value="1"/>
</dbReference>
<keyword evidence="6 8" id="KW-0788">Thiol protease</keyword>
<dbReference type="InterPro" id="IPR020422">
    <property type="entry name" value="TYR_PHOSPHATASE_DUAL_dom"/>
</dbReference>
<protein>
    <recommendedName>
        <fullName evidence="2 8">ubiquitinyl hydrolase 1</fullName>
        <ecNumber evidence="2 8">3.4.19.12</ecNumber>
    </recommendedName>
</protein>
<dbReference type="InterPro" id="IPR038765">
    <property type="entry name" value="Papain-like_cys_pep_sf"/>
</dbReference>
<comment type="catalytic activity">
    <reaction evidence="1 8">
        <text>Thiol-dependent hydrolysis of ester, thioester, amide, peptide and isopeptide bonds formed by the C-terminal Gly of ubiquitin (a 76-residue protein attached to proteins as an intracellular targeting signal).</text>
        <dbReference type="EC" id="3.4.19.12"/>
    </reaction>
</comment>
<organism evidence="12 13">
    <name type="scientific">Fragariocoptes setiger</name>
    <dbReference type="NCBI Taxonomy" id="1670756"/>
    <lineage>
        <taxon>Eukaryota</taxon>
        <taxon>Metazoa</taxon>
        <taxon>Ecdysozoa</taxon>
        <taxon>Arthropoda</taxon>
        <taxon>Chelicerata</taxon>
        <taxon>Arachnida</taxon>
        <taxon>Acari</taxon>
        <taxon>Acariformes</taxon>
        <taxon>Trombidiformes</taxon>
        <taxon>Prostigmata</taxon>
        <taxon>Eupodina</taxon>
        <taxon>Eriophyoidea</taxon>
        <taxon>Phytoptidae</taxon>
        <taxon>Fragariocoptes</taxon>
    </lineage>
</organism>
<evidence type="ECO:0000256" key="6">
    <source>
        <dbReference type="ARBA" id="ARBA00022807"/>
    </source>
</evidence>
<keyword evidence="5 8" id="KW-0378">Hydrolase</keyword>